<dbReference type="OrthoDB" id="37659at2759"/>
<comment type="similarity">
    <text evidence="1">Belongs to the short-chain dehydrogenases/reductases (SDR) family.</text>
</comment>
<evidence type="ECO:0000313" key="4">
    <source>
        <dbReference type="Proteomes" id="UP000016924"/>
    </source>
</evidence>
<accession>R7YV59</accession>
<dbReference type="OMA" id="NCICPWM"/>
<dbReference type="eggNOG" id="KOG0725">
    <property type="taxonomic scope" value="Eukaryota"/>
</dbReference>
<dbReference type="Gene3D" id="3.40.50.720">
    <property type="entry name" value="NAD(P)-binding Rossmann-like Domain"/>
    <property type="match status" value="1"/>
</dbReference>
<dbReference type="HOGENOM" id="CLU_010194_13_1_1"/>
<dbReference type="InterPro" id="IPR036291">
    <property type="entry name" value="NAD(P)-bd_dom_sf"/>
</dbReference>
<sequence>MSISTDFADLRDKVVVLTGGASGIGASTVRLFHSHGAHVVFGDLALEAGSALVASLSTSSPTSSASPKVTFVPTNTAIHADVVRLFKTALALHGRVDHAVACAGVLTPGADFFALDQNVKSVELNEPDTTTLDVNLKGSMYFARVALVYLRHVPAQENADPAEVQRDGNDGRRLEGAEIDRSLTLIASDMPFIGVAQAPVYQVSKMGVLELMRVLRPLFQSPLSGQCLSPNGQGERRPKIQIRVNAVCPSLAATPMVGGLSEAWQGAGLPINTPEMVGQVILGLAACPESAVGGGNTKKAHGMALEVVGGEAWDIEEGLESSMGTWLGERGRQTVLGARQLFKGMGERVWEAP</sequence>
<dbReference type="RefSeq" id="XP_007781045.1">
    <property type="nucleotide sequence ID" value="XM_007782855.1"/>
</dbReference>
<name>R7YV59_CONA1</name>
<organism evidence="3 4">
    <name type="scientific">Coniosporium apollinis (strain CBS 100218)</name>
    <name type="common">Rock-inhabiting black yeast</name>
    <dbReference type="NCBI Taxonomy" id="1168221"/>
    <lineage>
        <taxon>Eukaryota</taxon>
        <taxon>Fungi</taxon>
        <taxon>Dikarya</taxon>
        <taxon>Ascomycota</taxon>
        <taxon>Pezizomycotina</taxon>
        <taxon>Dothideomycetes</taxon>
        <taxon>Dothideomycetes incertae sedis</taxon>
        <taxon>Coniosporium</taxon>
    </lineage>
</organism>
<proteinExistence type="inferred from homology"/>
<dbReference type="AlphaFoldDB" id="R7YV59"/>
<dbReference type="GeneID" id="19902278"/>
<dbReference type="SUPFAM" id="SSF51735">
    <property type="entry name" value="NAD(P)-binding Rossmann-fold domains"/>
    <property type="match status" value="1"/>
</dbReference>
<evidence type="ECO:0000313" key="3">
    <source>
        <dbReference type="EMBL" id="EON65728.1"/>
    </source>
</evidence>
<evidence type="ECO:0008006" key="5">
    <source>
        <dbReference type="Google" id="ProtNLM"/>
    </source>
</evidence>
<dbReference type="GO" id="GO:0016491">
    <property type="term" value="F:oxidoreductase activity"/>
    <property type="evidence" value="ECO:0007669"/>
    <property type="project" value="UniProtKB-KW"/>
</dbReference>
<gene>
    <name evidence="3" type="ORF">W97_04967</name>
</gene>
<dbReference type="PANTHER" id="PTHR43180">
    <property type="entry name" value="3-OXOACYL-(ACYL-CARRIER-PROTEIN) REDUCTASE (AFU_ORTHOLOGUE AFUA_6G11210)"/>
    <property type="match status" value="1"/>
</dbReference>
<keyword evidence="2" id="KW-0560">Oxidoreductase</keyword>
<dbReference type="InterPro" id="IPR002347">
    <property type="entry name" value="SDR_fam"/>
</dbReference>
<dbReference type="STRING" id="1168221.R7YV59"/>
<dbReference type="PANTHER" id="PTHR43180:SF86">
    <property type="entry name" value="DEHYDROGENASE, PUTATIVE (AFU_ORTHOLOGUE AFUA_3G00290)-RELATED"/>
    <property type="match status" value="1"/>
</dbReference>
<keyword evidence="4" id="KW-1185">Reference proteome</keyword>
<evidence type="ECO:0000256" key="1">
    <source>
        <dbReference type="ARBA" id="ARBA00006484"/>
    </source>
</evidence>
<evidence type="ECO:0000256" key="2">
    <source>
        <dbReference type="ARBA" id="ARBA00023002"/>
    </source>
</evidence>
<dbReference type="Pfam" id="PF00106">
    <property type="entry name" value="adh_short"/>
    <property type="match status" value="1"/>
</dbReference>
<dbReference type="PRINTS" id="PR00081">
    <property type="entry name" value="GDHRDH"/>
</dbReference>
<dbReference type="EMBL" id="JH767575">
    <property type="protein sequence ID" value="EON65728.1"/>
    <property type="molecule type" value="Genomic_DNA"/>
</dbReference>
<protein>
    <recommendedName>
        <fullName evidence="5">3-hydroxyacyl-CoA dehydrogenase</fullName>
    </recommendedName>
</protein>
<dbReference type="Proteomes" id="UP000016924">
    <property type="component" value="Unassembled WGS sequence"/>
</dbReference>
<reference evidence="4" key="1">
    <citation type="submission" date="2012-06" db="EMBL/GenBank/DDBJ databases">
        <title>The genome sequence of Coniosporium apollinis CBS 100218.</title>
        <authorList>
            <consortium name="The Broad Institute Genome Sequencing Platform"/>
            <person name="Cuomo C."/>
            <person name="Gorbushina A."/>
            <person name="Noack S."/>
            <person name="Walker B."/>
            <person name="Young S.K."/>
            <person name="Zeng Q."/>
            <person name="Gargeya S."/>
            <person name="Fitzgerald M."/>
            <person name="Haas B."/>
            <person name="Abouelleil A."/>
            <person name="Alvarado L."/>
            <person name="Arachchi H.M."/>
            <person name="Berlin A.M."/>
            <person name="Chapman S.B."/>
            <person name="Goldberg J."/>
            <person name="Griggs A."/>
            <person name="Gujja S."/>
            <person name="Hansen M."/>
            <person name="Howarth C."/>
            <person name="Imamovic A."/>
            <person name="Larimer J."/>
            <person name="McCowan C."/>
            <person name="Montmayeur A."/>
            <person name="Murphy C."/>
            <person name="Neiman D."/>
            <person name="Pearson M."/>
            <person name="Priest M."/>
            <person name="Roberts A."/>
            <person name="Saif S."/>
            <person name="Shea T."/>
            <person name="Sisk P."/>
            <person name="Sykes S."/>
            <person name="Wortman J."/>
            <person name="Nusbaum C."/>
            <person name="Birren B."/>
        </authorList>
    </citation>
    <scope>NUCLEOTIDE SEQUENCE [LARGE SCALE GENOMIC DNA]</scope>
    <source>
        <strain evidence="4">CBS 100218</strain>
    </source>
</reference>